<name>A0A1I7D164_9ENTR</name>
<evidence type="ECO:0000313" key="1">
    <source>
        <dbReference type="EMBL" id="SFU05414.1"/>
    </source>
</evidence>
<proteinExistence type="predicted"/>
<evidence type="ECO:0000313" key="2">
    <source>
        <dbReference type="Proteomes" id="UP000199187"/>
    </source>
</evidence>
<dbReference type="AlphaFoldDB" id="A0A1I7D164"/>
<gene>
    <name evidence="1" type="ORF">SAMN05192562_104271</name>
</gene>
<reference evidence="2" key="1">
    <citation type="submission" date="2016-10" db="EMBL/GenBank/DDBJ databases">
        <authorList>
            <person name="Varghese N."/>
            <person name="Submissions S."/>
        </authorList>
    </citation>
    <scope>NUCLEOTIDE SEQUENCE [LARGE SCALE GENOMIC DNA]</scope>
    <source>
        <strain evidence="2">Ah-143</strain>
    </source>
</reference>
<sequence length="147" mass="16707">MIKTKTSAASASQVNKRKTLKISSFSLPKKARPNIIAINTKLITSLNIAPGGKGRILLNQELRYGDIRLTASSNDMRFVYIIYQKLSIPIIKLNAKPWCSAVSLPNKFNQSIISTTFQNISQQRMCIKKWFIIETHTSEFINHLQIR</sequence>
<accession>A0A1I7D164</accession>
<dbReference type="Proteomes" id="UP000199187">
    <property type="component" value="Unassembled WGS sequence"/>
</dbReference>
<organism evidence="1 2">
    <name type="scientific">Kosakonia arachidis</name>
    <dbReference type="NCBI Taxonomy" id="551989"/>
    <lineage>
        <taxon>Bacteria</taxon>
        <taxon>Pseudomonadati</taxon>
        <taxon>Pseudomonadota</taxon>
        <taxon>Gammaproteobacteria</taxon>
        <taxon>Enterobacterales</taxon>
        <taxon>Enterobacteriaceae</taxon>
        <taxon>Kosakonia</taxon>
    </lineage>
</organism>
<protein>
    <submittedName>
        <fullName evidence="1">Uncharacterized protein</fullName>
    </submittedName>
</protein>
<keyword evidence="2" id="KW-1185">Reference proteome</keyword>
<dbReference type="EMBL" id="FPAU01000004">
    <property type="protein sequence ID" value="SFU05414.1"/>
    <property type="molecule type" value="Genomic_DNA"/>
</dbReference>